<keyword evidence="1" id="KW-0732">Signal</keyword>
<dbReference type="Proteomes" id="UP001139157">
    <property type="component" value="Unassembled WGS sequence"/>
</dbReference>
<dbReference type="AlphaFoldDB" id="A0A9X2E3J5"/>
<dbReference type="EMBL" id="JAMRXG010000003">
    <property type="protein sequence ID" value="MCM6773564.1"/>
    <property type="molecule type" value="Genomic_DNA"/>
</dbReference>
<evidence type="ECO:0000313" key="2">
    <source>
        <dbReference type="EMBL" id="MCM6773564.1"/>
    </source>
</evidence>
<proteinExistence type="predicted"/>
<comment type="caution">
    <text evidence="2">The sequence shown here is derived from an EMBL/GenBank/DDBJ whole genome shotgun (WGS) entry which is preliminary data.</text>
</comment>
<sequence length="146" mass="15394">MRSWATILGVAAVLAMPLLPAAAAESQPEPAAGELVTHWQLSHGDTRTEGDIYWGPGRSTRAYGWITAAGDVHTVCYNGSNGELGGGGGCTTARPGRTEHFGKRFVVEAGQVHRIDVSIFKGAAPTEDGLLASLYCTREGCEVLPR</sequence>
<evidence type="ECO:0008006" key="4">
    <source>
        <dbReference type="Google" id="ProtNLM"/>
    </source>
</evidence>
<evidence type="ECO:0000313" key="3">
    <source>
        <dbReference type="Proteomes" id="UP001139157"/>
    </source>
</evidence>
<organism evidence="2 3">
    <name type="scientific">Nocardia pulmonis</name>
    <dbReference type="NCBI Taxonomy" id="2951408"/>
    <lineage>
        <taxon>Bacteria</taxon>
        <taxon>Bacillati</taxon>
        <taxon>Actinomycetota</taxon>
        <taxon>Actinomycetes</taxon>
        <taxon>Mycobacteriales</taxon>
        <taxon>Nocardiaceae</taxon>
        <taxon>Nocardia</taxon>
    </lineage>
</organism>
<gene>
    <name evidence="2" type="ORF">NDR86_08785</name>
</gene>
<feature type="chain" id="PRO_5040807371" description="Secreted protein" evidence="1">
    <location>
        <begin position="24"/>
        <end position="146"/>
    </location>
</feature>
<feature type="signal peptide" evidence="1">
    <location>
        <begin position="1"/>
        <end position="23"/>
    </location>
</feature>
<protein>
    <recommendedName>
        <fullName evidence="4">Secreted protein</fullName>
    </recommendedName>
</protein>
<evidence type="ECO:0000256" key="1">
    <source>
        <dbReference type="SAM" id="SignalP"/>
    </source>
</evidence>
<dbReference type="RefSeq" id="WP_251910629.1">
    <property type="nucleotide sequence ID" value="NZ_JAMRXG010000003.1"/>
</dbReference>
<name>A0A9X2E3J5_9NOCA</name>
<accession>A0A9X2E3J5</accession>
<reference evidence="2" key="1">
    <citation type="submission" date="2022-06" db="EMBL/GenBank/DDBJ databases">
        <title>Novel species in genus nocardia.</title>
        <authorList>
            <person name="Li F."/>
        </authorList>
    </citation>
    <scope>NUCLEOTIDE SEQUENCE</scope>
    <source>
        <strain evidence="2">CDC141</strain>
    </source>
</reference>
<keyword evidence="3" id="KW-1185">Reference proteome</keyword>